<keyword evidence="2" id="KW-0966">Cell projection</keyword>
<name>A0A418VYH1_9PROT</name>
<keyword evidence="2" id="KW-0969">Cilium</keyword>
<organism evidence="2 3">
    <name type="scientific">Azospirillum cavernae</name>
    <dbReference type="NCBI Taxonomy" id="2320860"/>
    <lineage>
        <taxon>Bacteria</taxon>
        <taxon>Pseudomonadati</taxon>
        <taxon>Pseudomonadota</taxon>
        <taxon>Alphaproteobacteria</taxon>
        <taxon>Rhodospirillales</taxon>
        <taxon>Azospirillaceae</taxon>
        <taxon>Azospirillum</taxon>
    </lineage>
</organism>
<comment type="caution">
    <text evidence="2">The sequence shown here is derived from an EMBL/GenBank/DDBJ whole genome shotgun (WGS) entry which is preliminary data.</text>
</comment>
<feature type="compositionally biased region" description="Polar residues" evidence="1">
    <location>
        <begin position="21"/>
        <end position="33"/>
    </location>
</feature>
<proteinExistence type="predicted"/>
<dbReference type="NCBIfam" id="NF009426">
    <property type="entry name" value="PRK12787.1-2"/>
    <property type="match status" value="1"/>
</dbReference>
<dbReference type="EMBL" id="QYUL01000002">
    <property type="protein sequence ID" value="RJF82196.1"/>
    <property type="molecule type" value="Genomic_DNA"/>
</dbReference>
<accession>A0A418VYH1</accession>
<dbReference type="Proteomes" id="UP000283458">
    <property type="component" value="Unassembled WGS sequence"/>
</dbReference>
<sequence>MKVEGTGKTRGSGTVRRTGKADSTSGAAFSKQLVSETNTAHGVSATASMSGVSGVLALQEVDATDDATARASRGKMRAEEMLDKLEEIQHGLLSGTLSSQRLVELAKVVQSRRAQVDDPDLAEILDEIDLRAQVELAKLTS</sequence>
<protein>
    <submittedName>
        <fullName evidence="2">Flagellar assembly protein FliX</fullName>
    </submittedName>
</protein>
<gene>
    <name evidence="2" type="ORF">D3877_19290</name>
</gene>
<feature type="region of interest" description="Disordered" evidence="1">
    <location>
        <begin position="1"/>
        <end position="33"/>
    </location>
</feature>
<keyword evidence="2" id="KW-0282">Flagellum</keyword>
<dbReference type="AlphaFoldDB" id="A0A418VYH1"/>
<dbReference type="GO" id="GO:0044781">
    <property type="term" value="P:bacterial-type flagellum organization"/>
    <property type="evidence" value="ECO:0007669"/>
    <property type="project" value="InterPro"/>
</dbReference>
<dbReference type="InterPro" id="IPR019704">
    <property type="entry name" value="Flagellar_assmbl_FliX_class2"/>
</dbReference>
<dbReference type="OrthoDB" id="8005693at2"/>
<evidence type="ECO:0000313" key="2">
    <source>
        <dbReference type="EMBL" id="RJF82196.1"/>
    </source>
</evidence>
<dbReference type="RefSeq" id="WP_119832280.1">
    <property type="nucleotide sequence ID" value="NZ_QYUL01000002.1"/>
</dbReference>
<evidence type="ECO:0000313" key="3">
    <source>
        <dbReference type="Proteomes" id="UP000283458"/>
    </source>
</evidence>
<reference evidence="2 3" key="1">
    <citation type="submission" date="2018-09" db="EMBL/GenBank/DDBJ databases">
        <authorList>
            <person name="Zhu H."/>
        </authorList>
    </citation>
    <scope>NUCLEOTIDE SEQUENCE [LARGE SCALE GENOMIC DNA]</scope>
    <source>
        <strain evidence="2 3">K2W22B-5</strain>
    </source>
</reference>
<evidence type="ECO:0000256" key="1">
    <source>
        <dbReference type="SAM" id="MobiDB-lite"/>
    </source>
</evidence>
<dbReference type="Pfam" id="PF10768">
    <property type="entry name" value="FliX"/>
    <property type="match status" value="1"/>
</dbReference>
<keyword evidence="3" id="KW-1185">Reference proteome</keyword>